<proteinExistence type="predicted"/>
<dbReference type="AlphaFoldDB" id="A6JMI3"/>
<protein>
    <submittedName>
        <fullName evidence="1">RCG53235</fullName>
    </submittedName>
</protein>
<organism evidence="1 2">
    <name type="scientific">Rattus norvegicus</name>
    <name type="common">Rat</name>
    <dbReference type="NCBI Taxonomy" id="10116"/>
    <lineage>
        <taxon>Eukaryota</taxon>
        <taxon>Metazoa</taxon>
        <taxon>Chordata</taxon>
        <taxon>Craniata</taxon>
        <taxon>Vertebrata</taxon>
        <taxon>Euteleostomi</taxon>
        <taxon>Mammalia</taxon>
        <taxon>Eutheria</taxon>
        <taxon>Euarchontoglires</taxon>
        <taxon>Glires</taxon>
        <taxon>Rodentia</taxon>
        <taxon>Myomorpha</taxon>
        <taxon>Muroidea</taxon>
        <taxon>Muridae</taxon>
        <taxon>Murinae</taxon>
        <taxon>Rattus</taxon>
    </lineage>
</organism>
<accession>A6JMI3</accession>
<sequence length="30" mass="3366">MLRARVSSLCLGRCHDVDYAIDSPSGSWRN</sequence>
<gene>
    <name evidence="1" type="ORF">rCG_53235</name>
</gene>
<reference evidence="2" key="1">
    <citation type="submission" date="2005-09" db="EMBL/GenBank/DDBJ databases">
        <authorList>
            <person name="Mural R.J."/>
            <person name="Li P.W."/>
            <person name="Adams M.D."/>
            <person name="Amanatides P.G."/>
            <person name="Baden-Tillson H."/>
            <person name="Barnstead M."/>
            <person name="Chin S.H."/>
            <person name="Dew I."/>
            <person name="Evans C.A."/>
            <person name="Ferriera S."/>
            <person name="Flanigan M."/>
            <person name="Fosler C."/>
            <person name="Glodek A."/>
            <person name="Gu Z."/>
            <person name="Holt R.A."/>
            <person name="Jennings D."/>
            <person name="Kraft C.L."/>
            <person name="Lu F."/>
            <person name="Nguyen T."/>
            <person name="Nusskern D.R."/>
            <person name="Pfannkoch C.M."/>
            <person name="Sitter C."/>
            <person name="Sutton G.G."/>
            <person name="Venter J.C."/>
            <person name="Wang Z."/>
            <person name="Woodage T."/>
            <person name="Zheng X.H."/>
            <person name="Zhong F."/>
        </authorList>
    </citation>
    <scope>NUCLEOTIDE SEQUENCE [LARGE SCALE GENOMIC DNA]</scope>
    <source>
        <strain>BN</strain>
        <strain evidence="2">Sprague-Dawley</strain>
    </source>
</reference>
<evidence type="ECO:0000313" key="1">
    <source>
        <dbReference type="EMBL" id="EDM10845.1"/>
    </source>
</evidence>
<name>A6JMI3_RAT</name>
<dbReference type="Proteomes" id="UP000234681">
    <property type="component" value="Chromosome X"/>
</dbReference>
<dbReference type="EMBL" id="CH473991">
    <property type="protein sequence ID" value="EDM10845.1"/>
    <property type="molecule type" value="Genomic_DNA"/>
</dbReference>
<evidence type="ECO:0000313" key="2">
    <source>
        <dbReference type="Proteomes" id="UP000234681"/>
    </source>
</evidence>